<dbReference type="Proteomes" id="UP000595278">
    <property type="component" value="Chromosome"/>
</dbReference>
<dbReference type="KEGG" id="eaz:JHT90_00595"/>
<sequence>MKQWLSVICLGTLSIYCYAEQKTLTSAIKEVTVYTDRAAITRKAEILLPAGEHELSFNNLPVQLDNNSVQLNALSTVPTTILDVTTKQQARLEEANIRLQKIDQEIKQLNAQLNALADQEKLLINQQEFVKKMQEGVLAPSKDATRPSAQELQNIMQFAKDNLATILEKQRTIVKQTTALKKQLSVLQNERYPIQQKTGYQVKNVVVRVNLQQAGKVNLDLTYMIYGANWYPSYDARFDSRNNKLSVTYLGVISQRTGEDWQNVKLTLSTAKPNLGGNAPELTAWLINEATKVKPITPKLAGASGYASMAPAPMAAMQEEVAVRQIASVDTGMTSASFNIAKPTSLASDGSQQKVTITDIDLASKLQYITVPKLAQAAYLQAASINNTDFPLLAGKLNIFMDNRFITTGSLKTIMPKQELKLDLGVDEGIAITYKQLNRFTEKTGLTSCYNKVTYEYLLTVQNNKQTPETIKIMDHIPVSQDEKITVKLLSPNPKTIEQDKQGKITWQQTLSAGEKKETMIKFSVEYPVDMNIRGL</sequence>
<dbReference type="InterPro" id="IPR011935">
    <property type="entry name" value="CHP02231"/>
</dbReference>
<dbReference type="AlphaFoldDB" id="A0A974NFG4"/>
<evidence type="ECO:0000256" key="1">
    <source>
        <dbReference type="SAM" id="Coils"/>
    </source>
</evidence>
<feature type="coiled-coil region" evidence="1">
    <location>
        <begin position="85"/>
        <end position="169"/>
    </location>
</feature>
<evidence type="ECO:0000259" key="3">
    <source>
        <dbReference type="Pfam" id="PF13600"/>
    </source>
</evidence>
<dbReference type="Pfam" id="PF13600">
    <property type="entry name" value="DUF4140"/>
    <property type="match status" value="1"/>
</dbReference>
<dbReference type="RefSeq" id="WP_201092844.1">
    <property type="nucleotide sequence ID" value="NZ_CP067393.1"/>
</dbReference>
<keyword evidence="1" id="KW-0175">Coiled coil</keyword>
<organism evidence="4 5">
    <name type="scientific">Entomomonas asaccharolytica</name>
    <dbReference type="NCBI Taxonomy" id="2785331"/>
    <lineage>
        <taxon>Bacteria</taxon>
        <taxon>Pseudomonadati</taxon>
        <taxon>Pseudomonadota</taxon>
        <taxon>Gammaproteobacteria</taxon>
        <taxon>Pseudomonadales</taxon>
        <taxon>Pseudomonadaceae</taxon>
        <taxon>Entomomonas</taxon>
    </lineage>
</organism>
<dbReference type="EMBL" id="CP067393">
    <property type="protein sequence ID" value="QQP85796.1"/>
    <property type="molecule type" value="Genomic_DNA"/>
</dbReference>
<keyword evidence="5" id="KW-1185">Reference proteome</keyword>
<proteinExistence type="predicted"/>
<protein>
    <submittedName>
        <fullName evidence="4">Mucoidy inhibitor MuiA family protein</fullName>
    </submittedName>
</protein>
<dbReference type="NCBIfam" id="TIGR02231">
    <property type="entry name" value="mucoidy inhibitor MuiA family protein"/>
    <property type="match status" value="1"/>
</dbReference>
<dbReference type="Pfam" id="PF13598">
    <property type="entry name" value="DUF4139"/>
    <property type="match status" value="1"/>
</dbReference>
<dbReference type="InterPro" id="IPR037291">
    <property type="entry name" value="DUF4139"/>
</dbReference>
<accession>A0A974NFG4</accession>
<dbReference type="PANTHER" id="PTHR31005">
    <property type="entry name" value="DUF4139 DOMAIN-CONTAINING PROTEIN"/>
    <property type="match status" value="1"/>
</dbReference>
<gene>
    <name evidence="4" type="ORF">JHT90_00595</name>
</gene>
<evidence type="ECO:0000313" key="5">
    <source>
        <dbReference type="Proteomes" id="UP000595278"/>
    </source>
</evidence>
<feature type="domain" description="DUF4140" evidence="3">
    <location>
        <begin position="31"/>
        <end position="129"/>
    </location>
</feature>
<dbReference type="PANTHER" id="PTHR31005:SF8">
    <property type="entry name" value="DUF4139 DOMAIN-CONTAINING PROTEIN"/>
    <property type="match status" value="1"/>
</dbReference>
<reference evidence="4 5" key="1">
    <citation type="submission" date="2021-01" db="EMBL/GenBank/DDBJ databases">
        <title>Entomomonas sp. F2A isolated from a house cricket (Acheta domesticus).</title>
        <authorList>
            <person name="Spergser J."/>
            <person name="Busse H.-J."/>
        </authorList>
    </citation>
    <scope>NUCLEOTIDE SEQUENCE [LARGE SCALE GENOMIC DNA]</scope>
    <source>
        <strain evidence="4 5">F2A</strain>
    </source>
</reference>
<feature type="domain" description="DUF4139" evidence="2">
    <location>
        <begin position="219"/>
        <end position="528"/>
    </location>
</feature>
<evidence type="ECO:0000259" key="2">
    <source>
        <dbReference type="Pfam" id="PF13598"/>
    </source>
</evidence>
<evidence type="ECO:0000313" key="4">
    <source>
        <dbReference type="EMBL" id="QQP85796.1"/>
    </source>
</evidence>
<name>A0A974NFG4_9GAMM</name>
<dbReference type="InterPro" id="IPR025554">
    <property type="entry name" value="DUF4140"/>
</dbReference>